<feature type="transmembrane region" description="Helical" evidence="5">
    <location>
        <begin position="246"/>
        <end position="265"/>
    </location>
</feature>
<feature type="transmembrane region" description="Helical" evidence="5">
    <location>
        <begin position="213"/>
        <end position="234"/>
    </location>
</feature>
<name>A0A837NDL8_9GAMM</name>
<dbReference type="InterPro" id="IPR037185">
    <property type="entry name" value="EmrE-like"/>
</dbReference>
<feature type="transmembrane region" description="Helical" evidence="5">
    <location>
        <begin position="178"/>
        <end position="201"/>
    </location>
</feature>
<dbReference type="RefSeq" id="WP_053954120.1">
    <property type="nucleotide sequence ID" value="NZ_FNCB01000011.1"/>
</dbReference>
<feature type="domain" description="EamA" evidence="6">
    <location>
        <begin position="153"/>
        <end position="289"/>
    </location>
</feature>
<feature type="transmembrane region" description="Helical" evidence="5">
    <location>
        <begin position="32"/>
        <end position="56"/>
    </location>
</feature>
<feature type="transmembrane region" description="Helical" evidence="5">
    <location>
        <begin position="271"/>
        <end position="289"/>
    </location>
</feature>
<dbReference type="AlphaFoldDB" id="A0A837NDL8"/>
<evidence type="ECO:0000256" key="3">
    <source>
        <dbReference type="ARBA" id="ARBA00022989"/>
    </source>
</evidence>
<gene>
    <name evidence="7" type="ORF">AFK76_09845</name>
</gene>
<evidence type="ECO:0000313" key="8">
    <source>
        <dbReference type="Proteomes" id="UP000053030"/>
    </source>
</evidence>
<evidence type="ECO:0000259" key="6">
    <source>
        <dbReference type="Pfam" id="PF00892"/>
    </source>
</evidence>
<feature type="transmembrane region" description="Helical" evidence="5">
    <location>
        <begin position="95"/>
        <end position="117"/>
    </location>
</feature>
<dbReference type="PANTHER" id="PTHR32322:SF9">
    <property type="entry name" value="AMINO-ACID METABOLITE EFFLUX PUMP-RELATED"/>
    <property type="match status" value="1"/>
</dbReference>
<dbReference type="PANTHER" id="PTHR32322">
    <property type="entry name" value="INNER MEMBRANE TRANSPORTER"/>
    <property type="match status" value="1"/>
</dbReference>
<keyword evidence="8" id="KW-1185">Reference proteome</keyword>
<feature type="transmembrane region" description="Helical" evidence="5">
    <location>
        <begin position="124"/>
        <end position="146"/>
    </location>
</feature>
<comment type="caution">
    <text evidence="7">The sequence shown here is derived from an EMBL/GenBank/DDBJ whole genome shotgun (WGS) entry which is preliminary data.</text>
</comment>
<feature type="domain" description="EamA" evidence="6">
    <location>
        <begin position="11"/>
        <end position="140"/>
    </location>
</feature>
<dbReference type="Pfam" id="PF00892">
    <property type="entry name" value="EamA"/>
    <property type="match status" value="2"/>
</dbReference>
<sequence length="314" mass="32990">MTDNQHPLSAWLLLGLLSLIWGSSFLLIKKGLIAFGPMEVGALRISSAGIVLAPFIAKRLNKITRKHWLKLASVGLVGSFIPAFMFAIAQTQLASGVTGVLNALTPITTLVIGALFFHQSARIAQVIGIIIGLGGTLLLITASAAGGWNFNLYALLVMAATVCYGLNLNLIKHKITDLAPLTITGISLLMAAVPATIYLFVGTEFIAQVQQPGAILSLVSVLILGIIGTAGALVIFNHVVRLTNTVFTSSVTYLIPVVAVLLGVLDGEPFWLQHGVGMAAILVGVWFANRKGRSGLAGMPAQDKSNNSSTKKSA</sequence>
<keyword evidence="2 5" id="KW-0812">Transmembrane</keyword>
<dbReference type="Proteomes" id="UP000053030">
    <property type="component" value="Unassembled WGS sequence"/>
</dbReference>
<reference evidence="7 8" key="1">
    <citation type="submission" date="2015-08" db="EMBL/GenBank/DDBJ databases">
        <title>Genome sequencing and assembly of the deep-sea bacterium Idiomarina zobellii.</title>
        <authorList>
            <person name="Mithoefer S.D."/>
            <person name="Rheaume B.A."/>
            <person name="MacLea K.S."/>
        </authorList>
    </citation>
    <scope>NUCLEOTIDE SEQUENCE [LARGE SCALE GENOMIC DNA]</scope>
    <source>
        <strain evidence="7 8">KMM 231</strain>
    </source>
</reference>
<dbReference type="InterPro" id="IPR050638">
    <property type="entry name" value="AA-Vitamin_Transporters"/>
</dbReference>
<organism evidence="7 8">
    <name type="scientific">Idiomarina zobellii</name>
    <dbReference type="NCBI Taxonomy" id="86103"/>
    <lineage>
        <taxon>Bacteria</taxon>
        <taxon>Pseudomonadati</taxon>
        <taxon>Pseudomonadota</taxon>
        <taxon>Gammaproteobacteria</taxon>
        <taxon>Alteromonadales</taxon>
        <taxon>Idiomarinaceae</taxon>
        <taxon>Idiomarina</taxon>
    </lineage>
</organism>
<feature type="transmembrane region" description="Helical" evidence="5">
    <location>
        <begin position="68"/>
        <end position="89"/>
    </location>
</feature>
<keyword evidence="3 5" id="KW-1133">Transmembrane helix</keyword>
<dbReference type="EMBL" id="LHSG01000011">
    <property type="protein sequence ID" value="KPD23310.1"/>
    <property type="molecule type" value="Genomic_DNA"/>
</dbReference>
<evidence type="ECO:0000256" key="5">
    <source>
        <dbReference type="SAM" id="Phobius"/>
    </source>
</evidence>
<dbReference type="OrthoDB" id="9810556at2"/>
<dbReference type="GO" id="GO:0016020">
    <property type="term" value="C:membrane"/>
    <property type="evidence" value="ECO:0007669"/>
    <property type="project" value="UniProtKB-SubCell"/>
</dbReference>
<feature type="transmembrane region" description="Helical" evidence="5">
    <location>
        <begin position="152"/>
        <end position="171"/>
    </location>
</feature>
<evidence type="ECO:0000256" key="4">
    <source>
        <dbReference type="ARBA" id="ARBA00023136"/>
    </source>
</evidence>
<evidence type="ECO:0000256" key="2">
    <source>
        <dbReference type="ARBA" id="ARBA00022692"/>
    </source>
</evidence>
<evidence type="ECO:0000313" key="7">
    <source>
        <dbReference type="EMBL" id="KPD23310.1"/>
    </source>
</evidence>
<protein>
    <submittedName>
        <fullName evidence="7">Permease</fullName>
    </submittedName>
</protein>
<accession>A0A837NDL8</accession>
<evidence type="ECO:0000256" key="1">
    <source>
        <dbReference type="ARBA" id="ARBA00004141"/>
    </source>
</evidence>
<dbReference type="InterPro" id="IPR000620">
    <property type="entry name" value="EamA_dom"/>
</dbReference>
<proteinExistence type="predicted"/>
<keyword evidence="4 5" id="KW-0472">Membrane</keyword>
<dbReference type="SUPFAM" id="SSF103481">
    <property type="entry name" value="Multidrug resistance efflux transporter EmrE"/>
    <property type="match status" value="2"/>
</dbReference>
<comment type="subcellular location">
    <subcellularLocation>
        <location evidence="1">Membrane</location>
        <topology evidence="1">Multi-pass membrane protein</topology>
    </subcellularLocation>
</comment>